<organism evidence="1 2">
    <name type="scientific">Nibea albiflora</name>
    <name type="common">Yellow drum</name>
    <name type="synonym">Corvina albiflora</name>
    <dbReference type="NCBI Taxonomy" id="240163"/>
    <lineage>
        <taxon>Eukaryota</taxon>
        <taxon>Metazoa</taxon>
        <taxon>Chordata</taxon>
        <taxon>Craniata</taxon>
        <taxon>Vertebrata</taxon>
        <taxon>Euteleostomi</taxon>
        <taxon>Actinopterygii</taxon>
        <taxon>Neopterygii</taxon>
        <taxon>Teleostei</taxon>
        <taxon>Neoteleostei</taxon>
        <taxon>Acanthomorphata</taxon>
        <taxon>Eupercaria</taxon>
        <taxon>Sciaenidae</taxon>
        <taxon>Nibea</taxon>
    </lineage>
</organism>
<evidence type="ECO:0000313" key="1">
    <source>
        <dbReference type="EMBL" id="KAG8014490.1"/>
    </source>
</evidence>
<evidence type="ECO:0000313" key="2">
    <source>
        <dbReference type="Proteomes" id="UP000805704"/>
    </source>
</evidence>
<proteinExistence type="predicted"/>
<protein>
    <submittedName>
        <fullName evidence="1">Uncharacterized protein</fullName>
    </submittedName>
</protein>
<keyword evidence="2" id="KW-1185">Reference proteome</keyword>
<comment type="caution">
    <text evidence="1">The sequence shown here is derived from an EMBL/GenBank/DDBJ whole genome shotgun (WGS) entry which is preliminary data.</text>
</comment>
<gene>
    <name evidence="1" type="ORF">GBF38_002975</name>
</gene>
<reference evidence="1" key="1">
    <citation type="submission" date="2020-04" db="EMBL/GenBank/DDBJ databases">
        <title>A chromosome-scale assembly and high-density genetic map of the yellow drum (Nibea albiflora) genome.</title>
        <authorList>
            <person name="Xu D."/>
            <person name="Zhang W."/>
            <person name="Chen R."/>
            <person name="Tan P."/>
            <person name="Wang L."/>
            <person name="Song H."/>
            <person name="Tian L."/>
            <person name="Zhu Q."/>
            <person name="Wang B."/>
        </authorList>
    </citation>
    <scope>NUCLEOTIDE SEQUENCE</scope>
    <source>
        <strain evidence="1">ZJHYS-2018</strain>
    </source>
</reference>
<name>A0ACB7FKD5_NIBAL</name>
<accession>A0ACB7FKD5</accession>
<dbReference type="Proteomes" id="UP000805704">
    <property type="component" value="Chromosome 1"/>
</dbReference>
<sequence length="65" mass="7287">MVHHVVQKQQCPETKTVDVSIISAEVIWCIHIGESSASDGRSITVDDRSNTRTEHYQAQALYFLG</sequence>
<dbReference type="EMBL" id="CM024789">
    <property type="protein sequence ID" value="KAG8014490.1"/>
    <property type="molecule type" value="Genomic_DNA"/>
</dbReference>